<protein>
    <submittedName>
        <fullName evidence="1">C2H2-type domain-containing protein</fullName>
    </submittedName>
</protein>
<name>T1HQ37_RHOPR</name>
<dbReference type="SMART" id="SM00355">
    <property type="entry name" value="ZnF_C2H2"/>
    <property type="match status" value="2"/>
</dbReference>
<dbReference type="SUPFAM" id="SSF57667">
    <property type="entry name" value="beta-beta-alpha zinc fingers"/>
    <property type="match status" value="1"/>
</dbReference>
<dbReference type="Proteomes" id="UP000015103">
    <property type="component" value="Unassembled WGS sequence"/>
</dbReference>
<dbReference type="InterPro" id="IPR036236">
    <property type="entry name" value="Znf_C2H2_sf"/>
</dbReference>
<dbReference type="InParanoid" id="T1HQ37"/>
<dbReference type="InterPro" id="IPR013087">
    <property type="entry name" value="Znf_C2H2_type"/>
</dbReference>
<dbReference type="VEuPathDB" id="VectorBase:RPRC006161"/>
<evidence type="ECO:0000313" key="2">
    <source>
        <dbReference type="Proteomes" id="UP000015103"/>
    </source>
</evidence>
<dbReference type="Gene3D" id="3.30.160.60">
    <property type="entry name" value="Classic Zinc Finger"/>
    <property type="match status" value="1"/>
</dbReference>
<accession>T1HQ37</accession>
<sequence>MANSILFLGRYICIRCGRSYGKKYTLNCHLRYECGMEPQFPCKYCPYKAKRRSSLKVHQLTRHRQELFLTRKTIDTNR</sequence>
<dbReference type="AlphaFoldDB" id="T1HQ37"/>
<dbReference type="HOGENOM" id="CLU_162880_1_0_1"/>
<proteinExistence type="predicted"/>
<organism evidence="1 2">
    <name type="scientific">Rhodnius prolixus</name>
    <name type="common">Triatomid bug</name>
    <dbReference type="NCBI Taxonomy" id="13249"/>
    <lineage>
        <taxon>Eukaryota</taxon>
        <taxon>Metazoa</taxon>
        <taxon>Ecdysozoa</taxon>
        <taxon>Arthropoda</taxon>
        <taxon>Hexapoda</taxon>
        <taxon>Insecta</taxon>
        <taxon>Pterygota</taxon>
        <taxon>Neoptera</taxon>
        <taxon>Paraneoptera</taxon>
        <taxon>Hemiptera</taxon>
        <taxon>Heteroptera</taxon>
        <taxon>Panheteroptera</taxon>
        <taxon>Cimicomorpha</taxon>
        <taxon>Reduviidae</taxon>
        <taxon>Triatominae</taxon>
        <taxon>Rhodnius</taxon>
    </lineage>
</organism>
<reference evidence="1" key="1">
    <citation type="submission" date="2015-05" db="UniProtKB">
        <authorList>
            <consortium name="EnsemblMetazoa"/>
        </authorList>
    </citation>
    <scope>IDENTIFICATION</scope>
</reference>
<evidence type="ECO:0000313" key="1">
    <source>
        <dbReference type="EnsemblMetazoa" id="RPRC006161-PA"/>
    </source>
</evidence>
<keyword evidence="2" id="KW-1185">Reference proteome</keyword>
<dbReference type="EMBL" id="ACPB03013608">
    <property type="status" value="NOT_ANNOTATED_CDS"/>
    <property type="molecule type" value="Genomic_DNA"/>
</dbReference>
<dbReference type="OMA" id="GRYICIR"/>
<dbReference type="PROSITE" id="PS50157">
    <property type="entry name" value="ZINC_FINGER_C2H2_2"/>
    <property type="match status" value="1"/>
</dbReference>
<dbReference type="EnsemblMetazoa" id="RPRC006161-RA">
    <property type="protein sequence ID" value="RPRC006161-PA"/>
    <property type="gene ID" value="RPRC006161"/>
</dbReference>